<dbReference type="RefSeq" id="WP_114065759.1">
    <property type="nucleotide sequence ID" value="NZ_CP030850.1"/>
</dbReference>
<protein>
    <recommendedName>
        <fullName evidence="2">Calcium/calmodulin-dependent protein kinase II association-domain domain-containing protein</fullName>
    </recommendedName>
</protein>
<organism evidence="3 4">
    <name type="scientific">Runella rosea</name>
    <dbReference type="NCBI Taxonomy" id="2259595"/>
    <lineage>
        <taxon>Bacteria</taxon>
        <taxon>Pseudomonadati</taxon>
        <taxon>Bacteroidota</taxon>
        <taxon>Cytophagia</taxon>
        <taxon>Cytophagales</taxon>
        <taxon>Spirosomataceae</taxon>
        <taxon>Runella</taxon>
    </lineage>
</organism>
<dbReference type="KEGG" id="run:DR864_04105"/>
<feature type="chain" id="PRO_5016758202" description="Calcium/calmodulin-dependent protein kinase II association-domain domain-containing protein" evidence="1">
    <location>
        <begin position="20"/>
        <end position="180"/>
    </location>
</feature>
<feature type="domain" description="Calcium/calmodulin-dependent protein kinase II association-domain" evidence="2">
    <location>
        <begin position="126"/>
        <end position="164"/>
    </location>
</feature>
<dbReference type="InterPro" id="IPR013543">
    <property type="entry name" value="Ca/CaM-dep_prot_kinase-assoc"/>
</dbReference>
<gene>
    <name evidence="3" type="ORF">DR864_04105</name>
</gene>
<evidence type="ECO:0000259" key="2">
    <source>
        <dbReference type="Pfam" id="PF08332"/>
    </source>
</evidence>
<dbReference type="GO" id="GO:0004683">
    <property type="term" value="F:calcium/calmodulin-dependent protein kinase activity"/>
    <property type="evidence" value="ECO:0007669"/>
    <property type="project" value="InterPro"/>
</dbReference>
<feature type="signal peptide" evidence="1">
    <location>
        <begin position="1"/>
        <end position="19"/>
    </location>
</feature>
<evidence type="ECO:0000256" key="1">
    <source>
        <dbReference type="SAM" id="SignalP"/>
    </source>
</evidence>
<proteinExistence type="predicted"/>
<dbReference type="Proteomes" id="UP000251993">
    <property type="component" value="Chromosome"/>
</dbReference>
<dbReference type="InterPro" id="IPR032710">
    <property type="entry name" value="NTF2-like_dom_sf"/>
</dbReference>
<dbReference type="AlphaFoldDB" id="A0A344TEA1"/>
<evidence type="ECO:0000313" key="4">
    <source>
        <dbReference type="Proteomes" id="UP000251993"/>
    </source>
</evidence>
<keyword evidence="4" id="KW-1185">Reference proteome</keyword>
<sequence length="180" mass="20837">MKTTLFALLIIFCALTACNDVDSKTNSSMTPIDEEKETKAIMQTIENETSCFFKGDYNCWKENFVQANYAFQVWSKDGYFDPKIGWEAVDNKIGRYIEDNKPGAGGSNNPKVVRKDMIVKFFSSDVAYLIWNQYNSDQKMTHYTHSTETRIMEKQDGKWKIVNVTALWDRNQPIPIEDLK</sequence>
<dbReference type="Gene3D" id="3.10.450.50">
    <property type="match status" value="1"/>
</dbReference>
<dbReference type="Pfam" id="PF08332">
    <property type="entry name" value="CaMKII_AD"/>
    <property type="match status" value="1"/>
</dbReference>
<dbReference type="OrthoDB" id="8432779at2"/>
<keyword evidence="1" id="KW-0732">Signal</keyword>
<dbReference type="EMBL" id="CP030850">
    <property type="protein sequence ID" value="AXE16972.1"/>
    <property type="molecule type" value="Genomic_DNA"/>
</dbReference>
<dbReference type="PROSITE" id="PS51257">
    <property type="entry name" value="PROKAR_LIPOPROTEIN"/>
    <property type="match status" value="1"/>
</dbReference>
<dbReference type="SUPFAM" id="SSF54427">
    <property type="entry name" value="NTF2-like"/>
    <property type="match status" value="1"/>
</dbReference>
<dbReference type="GO" id="GO:0005516">
    <property type="term" value="F:calmodulin binding"/>
    <property type="evidence" value="ECO:0007669"/>
    <property type="project" value="InterPro"/>
</dbReference>
<name>A0A344TEA1_9BACT</name>
<accession>A0A344TEA1</accession>
<evidence type="ECO:0000313" key="3">
    <source>
        <dbReference type="EMBL" id="AXE16972.1"/>
    </source>
</evidence>
<reference evidence="3 4" key="1">
    <citation type="submission" date="2018-07" db="EMBL/GenBank/DDBJ databases">
        <title>Genome sequencing of Runella.</title>
        <authorList>
            <person name="Baek M.-G."/>
            <person name="Yi H."/>
        </authorList>
    </citation>
    <scope>NUCLEOTIDE SEQUENCE [LARGE SCALE GENOMIC DNA]</scope>
    <source>
        <strain evidence="3 4">HYN0085</strain>
    </source>
</reference>